<protein>
    <submittedName>
        <fullName evidence="1">Uncharacterized protein</fullName>
    </submittedName>
</protein>
<dbReference type="EMBL" id="JACXVP010000003">
    <property type="protein sequence ID" value="KAG5616947.1"/>
    <property type="molecule type" value="Genomic_DNA"/>
</dbReference>
<dbReference type="OrthoDB" id="1210636at2759"/>
<accession>A0A9J5ZY00</accession>
<comment type="caution">
    <text evidence="1">The sequence shown here is derived from an EMBL/GenBank/DDBJ whole genome shotgun (WGS) entry which is preliminary data.</text>
</comment>
<reference evidence="1 2" key="1">
    <citation type="submission" date="2020-09" db="EMBL/GenBank/DDBJ databases">
        <title>De no assembly of potato wild relative species, Solanum commersonii.</title>
        <authorList>
            <person name="Cho K."/>
        </authorList>
    </citation>
    <scope>NUCLEOTIDE SEQUENCE [LARGE SCALE GENOMIC DNA]</scope>
    <source>
        <strain evidence="1">LZ3.2</strain>
        <tissue evidence="1">Leaf</tissue>
    </source>
</reference>
<dbReference type="Proteomes" id="UP000824120">
    <property type="component" value="Chromosome 3"/>
</dbReference>
<gene>
    <name evidence="1" type="ORF">H5410_016771</name>
</gene>
<keyword evidence="2" id="KW-1185">Reference proteome</keyword>
<sequence length="69" mass="8022">MANAISQNQGRSERWCKDILQGGQVKWTGQGWNLFLRRNLHDWEIDKVAEFQDTVGSFSNLAENDLLVW</sequence>
<name>A0A9J5ZY00_SOLCO</name>
<proteinExistence type="predicted"/>
<organism evidence="1 2">
    <name type="scientific">Solanum commersonii</name>
    <name type="common">Commerson's wild potato</name>
    <name type="synonym">Commerson's nightshade</name>
    <dbReference type="NCBI Taxonomy" id="4109"/>
    <lineage>
        <taxon>Eukaryota</taxon>
        <taxon>Viridiplantae</taxon>
        <taxon>Streptophyta</taxon>
        <taxon>Embryophyta</taxon>
        <taxon>Tracheophyta</taxon>
        <taxon>Spermatophyta</taxon>
        <taxon>Magnoliopsida</taxon>
        <taxon>eudicotyledons</taxon>
        <taxon>Gunneridae</taxon>
        <taxon>Pentapetalae</taxon>
        <taxon>asterids</taxon>
        <taxon>lamiids</taxon>
        <taxon>Solanales</taxon>
        <taxon>Solanaceae</taxon>
        <taxon>Solanoideae</taxon>
        <taxon>Solaneae</taxon>
        <taxon>Solanum</taxon>
    </lineage>
</organism>
<evidence type="ECO:0000313" key="2">
    <source>
        <dbReference type="Proteomes" id="UP000824120"/>
    </source>
</evidence>
<evidence type="ECO:0000313" key="1">
    <source>
        <dbReference type="EMBL" id="KAG5616947.1"/>
    </source>
</evidence>
<dbReference type="AlphaFoldDB" id="A0A9J5ZY00"/>